<feature type="domain" description="VWFD" evidence="3">
    <location>
        <begin position="555"/>
        <end position="687"/>
    </location>
</feature>
<evidence type="ECO:0000313" key="5">
    <source>
        <dbReference type="Proteomes" id="UP001458880"/>
    </source>
</evidence>
<keyword evidence="1" id="KW-1015">Disulfide bond</keyword>
<dbReference type="Pfam" id="PF00094">
    <property type="entry name" value="VWD"/>
    <property type="match status" value="2"/>
</dbReference>
<evidence type="ECO:0000313" key="4">
    <source>
        <dbReference type="EMBL" id="KAK9754816.1"/>
    </source>
</evidence>
<feature type="domain" description="VWFD" evidence="3">
    <location>
        <begin position="45"/>
        <end position="225"/>
    </location>
</feature>
<dbReference type="Proteomes" id="UP001458880">
    <property type="component" value="Unassembled WGS sequence"/>
</dbReference>
<dbReference type="SUPFAM" id="SSF57603">
    <property type="entry name" value="FnI-like domain"/>
    <property type="match status" value="1"/>
</dbReference>
<comment type="caution">
    <text evidence="4">The sequence shown here is derived from an EMBL/GenBank/DDBJ whole genome shotgun (WGS) entry which is preliminary data.</text>
</comment>
<dbReference type="AlphaFoldDB" id="A0AAW1N4I3"/>
<keyword evidence="5" id="KW-1185">Reference proteome</keyword>
<accession>A0AAW1N4I3</accession>
<dbReference type="Pfam" id="PF08742">
    <property type="entry name" value="C8"/>
    <property type="match status" value="1"/>
</dbReference>
<evidence type="ECO:0000256" key="2">
    <source>
        <dbReference type="ARBA" id="ARBA00023180"/>
    </source>
</evidence>
<dbReference type="GO" id="GO:0031012">
    <property type="term" value="C:extracellular matrix"/>
    <property type="evidence" value="ECO:0007669"/>
    <property type="project" value="TreeGrafter"/>
</dbReference>
<evidence type="ECO:0000256" key="1">
    <source>
        <dbReference type="ARBA" id="ARBA00023157"/>
    </source>
</evidence>
<protein>
    <submittedName>
        <fullName evidence="4">C8 domain</fullName>
    </submittedName>
</protein>
<dbReference type="InterPro" id="IPR050780">
    <property type="entry name" value="Mucin_vWF_Thrombospondin_sf"/>
</dbReference>
<sequence length="687" mass="76839">MPTDKKRGHCKNYIEKPKHALAIVITSTNLQKSPPAWHGEITSTTTCLAWGNYEYNIKTFDDFGINFRSDCIHTLTTFRVGRSEFRVDIGGHNSNCRRTAAGCPTFVNILYNQVTYKLYLNDQGTATFSTDTQSFPIPTDLDGLRVHQPGSRILVEFTKIGVVVKWNEKNLVEVTIENNRGYQVSGLCGNNDKCSSNDHILPTQEITPDLKRLVEAWQVDNDKCSSNDHILPTQEITPDLKRLVEAWQVDSITINVDSYNDKCSSNDHILPTQEITPDLKRLVEAWQVDKQSCTPNVDIASPCGADRAKLQRAMDQCQIIRQNRFAEARKLIDPELYFQACVRNHCACRVARTMDCLCDTCVRNHCACRVARTMDCLCDTLDAFVKASNNAGGNSILWRDAQVCPFNCLDGLTYFPCRPQGGGQTCTDLAAPQQEGCEEGCYCLPNTFFFQGKCYIKKRCPCIYGRVATASRTPFSSKGNVILKRDAPVYTEDRCTNLGIPSNKDATGKCYIKKRCPCIYGGQVYQPGDTVQQRCHTCVCTDGRFVCPDRPPCKKPGSCIGDPHYTTFDGKTFDFMGKCAYYLVRGPGFSIEADHYVLENGQFVKLVNSSAPAWVRKVTTRMGGYVVEFNPNLEVVVNDIKVTRFPHKAGLITITQLSSSLVLAELPNDVDVEWDGTSLVNYPMTSM</sequence>
<dbReference type="GO" id="GO:0005615">
    <property type="term" value="C:extracellular space"/>
    <property type="evidence" value="ECO:0007669"/>
    <property type="project" value="TreeGrafter"/>
</dbReference>
<dbReference type="PANTHER" id="PTHR11339:SF386">
    <property type="entry name" value="HEMOLECTIN, ISOFORM A"/>
    <property type="match status" value="1"/>
</dbReference>
<dbReference type="EMBL" id="JASPKY010000005">
    <property type="protein sequence ID" value="KAK9754816.1"/>
    <property type="molecule type" value="Genomic_DNA"/>
</dbReference>
<proteinExistence type="predicted"/>
<dbReference type="SMART" id="SM00216">
    <property type="entry name" value="VWD"/>
    <property type="match status" value="2"/>
</dbReference>
<gene>
    <name evidence="4" type="ORF">QE152_g975</name>
</gene>
<reference evidence="4 5" key="1">
    <citation type="journal article" date="2024" name="BMC Genomics">
        <title>De novo assembly and annotation of Popillia japonica's genome with initial clues to its potential as an invasive pest.</title>
        <authorList>
            <person name="Cucini C."/>
            <person name="Boschi S."/>
            <person name="Funari R."/>
            <person name="Cardaioli E."/>
            <person name="Iannotti N."/>
            <person name="Marturano G."/>
            <person name="Paoli F."/>
            <person name="Bruttini M."/>
            <person name="Carapelli A."/>
            <person name="Frati F."/>
            <person name="Nardi F."/>
        </authorList>
    </citation>
    <scope>NUCLEOTIDE SEQUENCE [LARGE SCALE GENOMIC DNA]</scope>
    <source>
        <strain evidence="4">DMR45628</strain>
    </source>
</reference>
<keyword evidence="2" id="KW-0325">Glycoprotein</keyword>
<dbReference type="InterPro" id="IPR001846">
    <property type="entry name" value="VWF_type-D"/>
</dbReference>
<organism evidence="4 5">
    <name type="scientific">Popillia japonica</name>
    <name type="common">Japanese beetle</name>
    <dbReference type="NCBI Taxonomy" id="7064"/>
    <lineage>
        <taxon>Eukaryota</taxon>
        <taxon>Metazoa</taxon>
        <taxon>Ecdysozoa</taxon>
        <taxon>Arthropoda</taxon>
        <taxon>Hexapoda</taxon>
        <taxon>Insecta</taxon>
        <taxon>Pterygota</taxon>
        <taxon>Neoptera</taxon>
        <taxon>Endopterygota</taxon>
        <taxon>Coleoptera</taxon>
        <taxon>Polyphaga</taxon>
        <taxon>Scarabaeiformia</taxon>
        <taxon>Scarabaeidae</taxon>
        <taxon>Rutelinae</taxon>
        <taxon>Popillia</taxon>
    </lineage>
</organism>
<evidence type="ECO:0000259" key="3">
    <source>
        <dbReference type="PROSITE" id="PS51233"/>
    </source>
</evidence>
<dbReference type="PROSITE" id="PS51233">
    <property type="entry name" value="VWFD"/>
    <property type="match status" value="2"/>
</dbReference>
<dbReference type="InterPro" id="IPR014853">
    <property type="entry name" value="VWF/SSPO/ZAN-like_Cys-rich_dom"/>
</dbReference>
<name>A0AAW1N4I3_POPJA</name>
<dbReference type="PANTHER" id="PTHR11339">
    <property type="entry name" value="EXTRACELLULAR MATRIX GLYCOPROTEIN RELATED"/>
    <property type="match status" value="1"/>
</dbReference>